<organism evidence="1 2">
    <name type="scientific">Clostridium botulinum</name>
    <dbReference type="NCBI Taxonomy" id="1491"/>
    <lineage>
        <taxon>Bacteria</taxon>
        <taxon>Bacillati</taxon>
        <taxon>Bacillota</taxon>
        <taxon>Clostridia</taxon>
        <taxon>Eubacteriales</taxon>
        <taxon>Clostridiaceae</taxon>
        <taxon>Clostridium</taxon>
    </lineage>
</organism>
<sequence>MKNFNWNEFKKGEIVVYCDTKEKAINFLSECNLNNIKWADGERIIPTQCFIDDFEEYKNGICYRFVNDFYSYGLAHDEIDYYKNHDCYKTIEWEIENKIDYDREYNILEIMQFPEGIEFVDNMGCKVKFENSYMKVWSNATLNWGKCKITKNWLGSKFKMIKKDKKVEFIEAIKAFTKGKTIKVQYKNIIEIYEPEEFNGEYILTDGDTLSPENILHGEWYIKED</sequence>
<evidence type="ECO:0000313" key="2">
    <source>
        <dbReference type="Proteomes" id="UP000663464"/>
    </source>
</evidence>
<proteinExistence type="predicted"/>
<dbReference type="EMBL" id="CP069280">
    <property type="protein sequence ID" value="QRI52148.1"/>
    <property type="molecule type" value="Genomic_DNA"/>
</dbReference>
<protein>
    <submittedName>
        <fullName evidence="1">Uncharacterized protein</fullName>
    </submittedName>
</protein>
<accession>A0ABD7CG37</accession>
<gene>
    <name evidence="1" type="ORF">JQS73_11925</name>
</gene>
<evidence type="ECO:0000313" key="1">
    <source>
        <dbReference type="EMBL" id="QRI52148.1"/>
    </source>
</evidence>
<dbReference type="RefSeq" id="WP_041350662.1">
    <property type="nucleotide sequence ID" value="NZ_CP069280.1"/>
</dbReference>
<reference evidence="1 2" key="1">
    <citation type="journal article" date="2014" name="J. Infect. Dis.">
        <title>Molecular characterization of a novel botulinum neurotoxin type H gene.</title>
        <authorList>
            <person name="Dover N."/>
            <person name="Barash J.R."/>
            <person name="Hill K.K."/>
            <person name="Xie G."/>
            <person name="Arnon S.S."/>
        </authorList>
    </citation>
    <scope>NUCLEOTIDE SEQUENCE [LARGE SCALE GENOMIC DNA]</scope>
    <source>
        <strain evidence="1 2">IBCA10-7060</strain>
    </source>
</reference>
<dbReference type="AlphaFoldDB" id="A0ABD7CG37"/>
<dbReference type="Proteomes" id="UP000663464">
    <property type="component" value="Chromosome"/>
</dbReference>
<name>A0ABD7CG37_CLOBO</name>